<dbReference type="OrthoDB" id="206969at2759"/>
<accession>A0A6P5GC49</accession>
<dbReference type="GeneID" id="109720633"/>
<proteinExistence type="predicted"/>
<reference evidence="2" key="1">
    <citation type="journal article" date="2015" name="Nat. Genet.">
        <title>The pineapple genome and the evolution of CAM photosynthesis.</title>
        <authorList>
            <person name="Ming R."/>
            <person name="VanBuren R."/>
            <person name="Wai C.M."/>
            <person name="Tang H."/>
            <person name="Schatz M.C."/>
            <person name="Bowers J.E."/>
            <person name="Lyons E."/>
            <person name="Wang M.L."/>
            <person name="Chen J."/>
            <person name="Biggers E."/>
            <person name="Zhang J."/>
            <person name="Huang L."/>
            <person name="Zhang L."/>
            <person name="Miao W."/>
            <person name="Zhang J."/>
            <person name="Ye Z."/>
            <person name="Miao C."/>
            <person name="Lin Z."/>
            <person name="Wang H."/>
            <person name="Zhou H."/>
            <person name="Yim W.C."/>
            <person name="Priest H.D."/>
            <person name="Zheng C."/>
            <person name="Woodhouse M."/>
            <person name="Edger P.P."/>
            <person name="Guyot R."/>
            <person name="Guo H.B."/>
            <person name="Guo H."/>
            <person name="Zheng G."/>
            <person name="Singh R."/>
            <person name="Sharma A."/>
            <person name="Min X."/>
            <person name="Zheng Y."/>
            <person name="Lee H."/>
            <person name="Gurtowski J."/>
            <person name="Sedlazeck F.J."/>
            <person name="Harkess A."/>
            <person name="McKain M.R."/>
            <person name="Liao Z."/>
            <person name="Fang J."/>
            <person name="Liu J."/>
            <person name="Zhang X."/>
            <person name="Zhang Q."/>
            <person name="Hu W."/>
            <person name="Qin Y."/>
            <person name="Wang K."/>
            <person name="Chen L.Y."/>
            <person name="Shirley N."/>
            <person name="Lin Y.R."/>
            <person name="Liu L.Y."/>
            <person name="Hernandez A.G."/>
            <person name="Wright C.L."/>
            <person name="Bulone V."/>
            <person name="Tuskan G.A."/>
            <person name="Heath K."/>
            <person name="Zee F."/>
            <person name="Moore P.H."/>
            <person name="Sunkar R."/>
            <person name="Leebens-Mack J.H."/>
            <person name="Mockler T."/>
            <person name="Bennetzen J.L."/>
            <person name="Freeling M."/>
            <person name="Sankoff D."/>
            <person name="Paterson A.H."/>
            <person name="Zhu X."/>
            <person name="Yang X."/>
            <person name="Smith J.A."/>
            <person name="Cushman J.C."/>
            <person name="Paull R.E."/>
            <person name="Yu Q."/>
        </authorList>
    </citation>
    <scope>NUCLEOTIDE SEQUENCE [LARGE SCALE GENOMIC DNA]</scope>
    <source>
        <strain evidence="2">cv. F153</strain>
    </source>
</reference>
<dbReference type="AlphaFoldDB" id="A0A6P5GC49"/>
<feature type="compositionally biased region" description="Polar residues" evidence="1">
    <location>
        <begin position="156"/>
        <end position="170"/>
    </location>
</feature>
<feature type="compositionally biased region" description="Basic and acidic residues" evidence="1">
    <location>
        <begin position="18"/>
        <end position="28"/>
    </location>
</feature>
<dbReference type="GO" id="GO:0005634">
    <property type="term" value="C:nucleus"/>
    <property type="evidence" value="ECO:0007669"/>
    <property type="project" value="TreeGrafter"/>
</dbReference>
<dbReference type="PANTHER" id="PTHR13621:SF2">
    <property type="entry name" value="PROLINE-RICH PROTEIN PRCC"/>
    <property type="match status" value="1"/>
</dbReference>
<dbReference type="InterPro" id="IPR018800">
    <property type="entry name" value="PRCC"/>
</dbReference>
<evidence type="ECO:0000256" key="1">
    <source>
        <dbReference type="SAM" id="MobiDB-lite"/>
    </source>
</evidence>
<name>A0A6P5GC49_ANACO</name>
<feature type="region of interest" description="Disordered" evidence="1">
    <location>
        <begin position="1"/>
        <end position="175"/>
    </location>
</feature>
<sequence length="417" mass="44556">MDALLASYASDEDDEGEHEPKREDDKKPSFSLPPPKSSSSLFSSLAPPKSLPPPTSSPNPTNPNPRSSQPNSIRTLNPEPSKPQARIFSSLPPPKTSSSSSLFSSLPPPKSKESSNPLSLDFNPKKVVRFTPPVNPRRDLDDEDDEDEVRKRKPANDSSSTVGSKKNLSSMLPAPKNSLCLAPSAASSIASRRSAVEAESAAVSVKELESEQEGSGFEGYGGYSSSWVGASAEAEAAETIAYESYGAYNGGWVSDPTASAEGGAEGAMASGFSSSSYGSADASQWEQSYGSGVDYGGGYEGSWSDGSIDRGASVVADVGMSKGKRGRNEMPIEIVEVKQEELVKNRPREDQAKLTGIAFGPSYQPVSSAKGKPSKLQKRKHQIGSLYFDMKQKEMELSERRARGFLTKAETQAKYGW</sequence>
<evidence type="ECO:0000313" key="3">
    <source>
        <dbReference type="RefSeq" id="XP_020103463.1"/>
    </source>
</evidence>
<evidence type="ECO:0000313" key="2">
    <source>
        <dbReference type="Proteomes" id="UP000515123"/>
    </source>
</evidence>
<gene>
    <name evidence="3" type="primary">LOC109720633</name>
</gene>
<organism evidence="2 3">
    <name type="scientific">Ananas comosus</name>
    <name type="common">Pineapple</name>
    <name type="synonym">Ananas ananas</name>
    <dbReference type="NCBI Taxonomy" id="4615"/>
    <lineage>
        <taxon>Eukaryota</taxon>
        <taxon>Viridiplantae</taxon>
        <taxon>Streptophyta</taxon>
        <taxon>Embryophyta</taxon>
        <taxon>Tracheophyta</taxon>
        <taxon>Spermatophyta</taxon>
        <taxon>Magnoliopsida</taxon>
        <taxon>Liliopsida</taxon>
        <taxon>Poales</taxon>
        <taxon>Bromeliaceae</taxon>
        <taxon>Bromelioideae</taxon>
        <taxon>Ananas</taxon>
    </lineage>
</organism>
<feature type="compositionally biased region" description="Low complexity" evidence="1">
    <location>
        <begin position="37"/>
        <end position="48"/>
    </location>
</feature>
<dbReference type="PANTHER" id="PTHR13621">
    <property type="entry name" value="PROLINE-RICH PROTEIN PRCC"/>
    <property type="match status" value="1"/>
</dbReference>
<dbReference type="Pfam" id="PF10253">
    <property type="entry name" value="PRCC"/>
    <property type="match status" value="1"/>
</dbReference>
<feature type="compositionally biased region" description="Low complexity" evidence="1">
    <location>
        <begin position="96"/>
        <end position="105"/>
    </location>
</feature>
<reference evidence="3" key="2">
    <citation type="submission" date="2025-08" db="UniProtKB">
        <authorList>
            <consortium name="RefSeq"/>
        </authorList>
    </citation>
    <scope>IDENTIFICATION</scope>
    <source>
        <tissue evidence="3">Leaf</tissue>
    </source>
</reference>
<keyword evidence="2" id="KW-1185">Reference proteome</keyword>
<feature type="compositionally biased region" description="Pro residues" evidence="1">
    <location>
        <begin position="49"/>
        <end position="63"/>
    </location>
</feature>
<dbReference type="Gramene" id="Aco006549.1.mrna1">
    <property type="protein sequence ID" value="Aco006549.1.mrna1"/>
    <property type="gene ID" value="Aco006549.1.path1"/>
</dbReference>
<protein>
    <submittedName>
        <fullName evidence="3">Cell wall protein RBR3</fullName>
    </submittedName>
</protein>
<dbReference type="Proteomes" id="UP000515123">
    <property type="component" value="Linkage group 14"/>
</dbReference>
<dbReference type="RefSeq" id="XP_020103463.1">
    <property type="nucleotide sequence ID" value="XM_020247874.1"/>
</dbReference>